<dbReference type="EMBL" id="HACA01019580">
    <property type="protein sequence ID" value="CDW36941.1"/>
    <property type="molecule type" value="Transcribed_RNA"/>
</dbReference>
<evidence type="ECO:0000313" key="1">
    <source>
        <dbReference type="EMBL" id="CDW36941.1"/>
    </source>
</evidence>
<protein>
    <submittedName>
        <fullName evidence="1">Uncharacterized protein</fullName>
    </submittedName>
</protein>
<organism evidence="1">
    <name type="scientific">Lepeophtheirus salmonis</name>
    <name type="common">Salmon louse</name>
    <name type="synonym">Caligus salmonis</name>
    <dbReference type="NCBI Taxonomy" id="72036"/>
    <lineage>
        <taxon>Eukaryota</taxon>
        <taxon>Metazoa</taxon>
        <taxon>Ecdysozoa</taxon>
        <taxon>Arthropoda</taxon>
        <taxon>Crustacea</taxon>
        <taxon>Multicrustacea</taxon>
        <taxon>Hexanauplia</taxon>
        <taxon>Copepoda</taxon>
        <taxon>Siphonostomatoida</taxon>
        <taxon>Caligidae</taxon>
        <taxon>Lepeophtheirus</taxon>
    </lineage>
</organism>
<feature type="non-terminal residue" evidence="1">
    <location>
        <position position="1"/>
    </location>
</feature>
<reference evidence="1" key="1">
    <citation type="submission" date="2014-05" db="EMBL/GenBank/DDBJ databases">
        <authorList>
            <person name="Chronopoulou M."/>
        </authorList>
    </citation>
    <scope>NUCLEOTIDE SEQUENCE</scope>
    <source>
        <tissue evidence="1">Whole organism</tissue>
    </source>
</reference>
<sequence>AIRPIRDNIEITNCLKTWTIPLFGESGGDYVSTAKRSVHKISSDCRRDQDFISNLQKIIDDGPFKSIWLIARDLNCTKYVWQILCLVTLLHATQQRKL</sequence>
<proteinExistence type="predicted"/>
<accession>A0A0K2UGY6</accession>
<name>A0A0K2UGY6_LEPSM</name>
<dbReference type="AlphaFoldDB" id="A0A0K2UGY6"/>